<keyword evidence="3" id="KW-1185">Reference proteome</keyword>
<name>A0A150GUC0_GONPE</name>
<feature type="signal peptide" evidence="1">
    <location>
        <begin position="1"/>
        <end position="22"/>
    </location>
</feature>
<feature type="chain" id="PRO_5007562246" evidence="1">
    <location>
        <begin position="23"/>
        <end position="389"/>
    </location>
</feature>
<dbReference type="Pfam" id="PF07692">
    <property type="entry name" value="Fea1"/>
    <property type="match status" value="2"/>
</dbReference>
<organism evidence="2 3">
    <name type="scientific">Gonium pectorale</name>
    <name type="common">Green alga</name>
    <dbReference type="NCBI Taxonomy" id="33097"/>
    <lineage>
        <taxon>Eukaryota</taxon>
        <taxon>Viridiplantae</taxon>
        <taxon>Chlorophyta</taxon>
        <taxon>core chlorophytes</taxon>
        <taxon>Chlorophyceae</taxon>
        <taxon>CS clade</taxon>
        <taxon>Chlamydomonadales</taxon>
        <taxon>Volvocaceae</taxon>
        <taxon>Gonium</taxon>
    </lineage>
</organism>
<gene>
    <name evidence="2" type="ORF">GPECTOR_7g1182</name>
</gene>
<evidence type="ECO:0000313" key="2">
    <source>
        <dbReference type="EMBL" id="KXZ53288.1"/>
    </source>
</evidence>
<dbReference type="OrthoDB" id="535677at2759"/>
<proteinExistence type="predicted"/>
<accession>A0A150GUC0</accession>
<sequence>MAMLTAVTMLAAVAALLGTSSAQPNTKGQRFEGFTYASNVIGYVNMTMDFCEIKPNTKGQRFEGFTYASNVIGYVNMTMDFCEIKAAIEAGDWATATTIYSTGKNSMSGLSRRSFSRFASFAYSAEEPTHAALLMGRNATYLDTVIREALANKNGALVLGLLQFSGIKYGIHEIDEAATKIAQYVANATAENAALVSDDTGAPHSVDEAWALWSSGSAMSCGSMSAWARMLGADMGTTFLGRSHINNGMTLVFNDLLATSRTADLPAYIAARTSLTRHLIMLGLQGVSHSVFKAQHAARCKQAAAEAEAKAMIAVHWTYLEPLLVYRNTPAANIDMLEMALTAPQADYAKALPAIKAVVHKMGRRMAEVGTPDAKRITAGWNCPMHKQL</sequence>
<evidence type="ECO:0000313" key="3">
    <source>
        <dbReference type="Proteomes" id="UP000075714"/>
    </source>
</evidence>
<dbReference type="STRING" id="33097.A0A150GUC0"/>
<evidence type="ECO:0000256" key="1">
    <source>
        <dbReference type="SAM" id="SignalP"/>
    </source>
</evidence>
<dbReference type="Proteomes" id="UP000075714">
    <property type="component" value="Unassembled WGS sequence"/>
</dbReference>
<comment type="caution">
    <text evidence="2">The sequence shown here is derived from an EMBL/GenBank/DDBJ whole genome shotgun (WGS) entry which is preliminary data.</text>
</comment>
<protein>
    <submittedName>
        <fullName evidence="2">Uncharacterized protein</fullName>
    </submittedName>
</protein>
<dbReference type="EMBL" id="LSYV01000008">
    <property type="protein sequence ID" value="KXZ53288.1"/>
    <property type="molecule type" value="Genomic_DNA"/>
</dbReference>
<dbReference type="InterPro" id="IPR011643">
    <property type="entry name" value="HCR1"/>
</dbReference>
<keyword evidence="1" id="KW-0732">Signal</keyword>
<reference evidence="3" key="1">
    <citation type="journal article" date="2016" name="Nat. Commun.">
        <title>The Gonium pectorale genome demonstrates co-option of cell cycle regulation during the evolution of multicellularity.</title>
        <authorList>
            <person name="Hanschen E.R."/>
            <person name="Marriage T.N."/>
            <person name="Ferris P.J."/>
            <person name="Hamaji T."/>
            <person name="Toyoda A."/>
            <person name="Fujiyama A."/>
            <person name="Neme R."/>
            <person name="Noguchi H."/>
            <person name="Minakuchi Y."/>
            <person name="Suzuki M."/>
            <person name="Kawai-Toyooka H."/>
            <person name="Smith D.R."/>
            <person name="Sparks H."/>
            <person name="Anderson J."/>
            <person name="Bakaric R."/>
            <person name="Luria V."/>
            <person name="Karger A."/>
            <person name="Kirschner M.W."/>
            <person name="Durand P.M."/>
            <person name="Michod R.E."/>
            <person name="Nozaki H."/>
            <person name="Olson B.J."/>
        </authorList>
    </citation>
    <scope>NUCLEOTIDE SEQUENCE [LARGE SCALE GENOMIC DNA]</scope>
    <source>
        <strain evidence="3">NIES-2863</strain>
    </source>
</reference>
<dbReference type="AlphaFoldDB" id="A0A150GUC0"/>